<proteinExistence type="predicted"/>
<evidence type="ECO:0000313" key="2">
    <source>
        <dbReference type="Proteomes" id="UP000266669"/>
    </source>
</evidence>
<sequence>MFSESYLSISGSRFFLGNGTNEWQPFREIVAIHSNYFQERRRTSLGSAASVGIALFLAPAA</sequence>
<dbReference type="EMBL" id="QHCS01000002">
    <property type="protein sequence ID" value="RHX86408.1"/>
    <property type="molecule type" value="Genomic_DNA"/>
</dbReference>
<comment type="caution">
    <text evidence="1">The sequence shown here is derived from an EMBL/GenBank/DDBJ whole genome shotgun (WGS) entry which is preliminary data.</text>
</comment>
<name>A0A8B3CR17_9LEPT</name>
<accession>A0A8B3CR17</accession>
<dbReference type="Proteomes" id="UP000266669">
    <property type="component" value="Unassembled WGS sequence"/>
</dbReference>
<protein>
    <submittedName>
        <fullName evidence="1">Uncharacterized protein</fullName>
    </submittedName>
</protein>
<gene>
    <name evidence="1" type="ORF">DLM78_11320</name>
</gene>
<dbReference type="AlphaFoldDB" id="A0A8B3CR17"/>
<reference evidence="2" key="1">
    <citation type="submission" date="2018-05" db="EMBL/GenBank/DDBJ databases">
        <title>Leptospira yasudae sp. nov. and Leptospira stimsonii sp. nov., two pathogenic species of the genus Leptospira isolated from environmental sources.</title>
        <authorList>
            <person name="Casanovas-Massana A."/>
            <person name="Hamond C."/>
            <person name="Santos L.A."/>
            <person name="Hacker K.P."/>
            <person name="Balassiano I."/>
            <person name="Medeiros M.A."/>
            <person name="Reis M.G."/>
            <person name="Ko A.I."/>
            <person name="Wunder E.A."/>
        </authorList>
    </citation>
    <scope>NUCLEOTIDE SEQUENCE [LARGE SCALE GENOMIC DNA]</scope>
    <source>
        <strain evidence="2">AMB6-RJ</strain>
    </source>
</reference>
<organism evidence="1 2">
    <name type="scientific">Leptospira stimsonii</name>
    <dbReference type="NCBI Taxonomy" id="2202203"/>
    <lineage>
        <taxon>Bacteria</taxon>
        <taxon>Pseudomonadati</taxon>
        <taxon>Spirochaetota</taxon>
        <taxon>Spirochaetia</taxon>
        <taxon>Leptospirales</taxon>
        <taxon>Leptospiraceae</taxon>
        <taxon>Leptospira</taxon>
    </lineage>
</organism>
<evidence type="ECO:0000313" key="1">
    <source>
        <dbReference type="EMBL" id="RHX86408.1"/>
    </source>
</evidence>